<comment type="caution">
    <text evidence="1">The sequence shown here is derived from an EMBL/GenBank/DDBJ whole genome shotgun (WGS) entry which is preliminary data.</text>
</comment>
<dbReference type="InterPro" id="IPR029063">
    <property type="entry name" value="SAM-dependent_MTases_sf"/>
</dbReference>
<accession>A0A2A2WL78</accession>
<dbReference type="AlphaFoldDB" id="A0A2A2WL78"/>
<evidence type="ECO:0000313" key="2">
    <source>
        <dbReference type="Proteomes" id="UP000218810"/>
    </source>
</evidence>
<dbReference type="SUPFAM" id="SSF53335">
    <property type="entry name" value="S-adenosyl-L-methionine-dependent methyltransferases"/>
    <property type="match status" value="1"/>
</dbReference>
<name>A0A2A2WL78_9ACTN</name>
<organism evidence="1 2">
    <name type="scientific">Dietzia natronolimnaea</name>
    <dbReference type="NCBI Taxonomy" id="161920"/>
    <lineage>
        <taxon>Bacteria</taxon>
        <taxon>Bacillati</taxon>
        <taxon>Actinomycetota</taxon>
        <taxon>Actinomycetes</taxon>
        <taxon>Mycobacteriales</taxon>
        <taxon>Dietziaceae</taxon>
        <taxon>Dietzia</taxon>
    </lineage>
</organism>
<keyword evidence="2" id="KW-1185">Reference proteome</keyword>
<evidence type="ECO:0008006" key="3">
    <source>
        <dbReference type="Google" id="ProtNLM"/>
    </source>
</evidence>
<reference evidence="2" key="1">
    <citation type="submission" date="2017-09" db="EMBL/GenBank/DDBJ databases">
        <authorList>
            <person name="Zhang Y."/>
            <person name="Huang X."/>
            <person name="Liu J."/>
            <person name="Lu L."/>
            <person name="Peng K."/>
        </authorList>
    </citation>
    <scope>NUCLEOTIDE SEQUENCE [LARGE SCALE GENOMIC DNA]</scope>
    <source>
        <strain evidence="2">S-XJ-1</strain>
    </source>
</reference>
<dbReference type="EMBL" id="NTGA01000035">
    <property type="protein sequence ID" value="PAY21925.1"/>
    <property type="molecule type" value="Genomic_DNA"/>
</dbReference>
<dbReference type="OrthoDB" id="4501954at2"/>
<dbReference type="Pfam" id="PF13489">
    <property type="entry name" value="Methyltransf_23"/>
    <property type="match status" value="1"/>
</dbReference>
<dbReference type="CDD" id="cd02440">
    <property type="entry name" value="AdoMet_MTases"/>
    <property type="match status" value="1"/>
</dbReference>
<dbReference type="RefSeq" id="WP_095719302.1">
    <property type="nucleotide sequence ID" value="NZ_NTGA01000035.1"/>
</dbReference>
<dbReference type="Gene3D" id="3.40.50.150">
    <property type="entry name" value="Vaccinia Virus protein VP39"/>
    <property type="match status" value="1"/>
</dbReference>
<dbReference type="Proteomes" id="UP000218810">
    <property type="component" value="Unassembled WGS sequence"/>
</dbReference>
<evidence type="ECO:0000313" key="1">
    <source>
        <dbReference type="EMBL" id="PAY21925.1"/>
    </source>
</evidence>
<gene>
    <name evidence="1" type="ORF">CEY15_16245</name>
</gene>
<sequence length="351" mass="38103">MSGTLTSAQVDRVDAWSAVYDEIYTDGHARGTAADGLEGWVDALSGRPLPAEIMWEWRDATVDRLRGLRPVRILDVGIGTGMIARALASEVRSYHAVDLTLAGVRDLLDDPGRPSGLTFDRRAAHELSPQLLPGDRPDLILLNSVVHYFPDGDYLEVVLTGLLDLLAPGGVLFLGDLRDARRDARRLRERALRSEPWAGPGRLDALVADLARRDRELALDPWEPGRSLGVETTVMARCLQDSDLARYRVDVLLRPEGSAGPGGGARATHRWEDLGDDERRREVGARAVLRAGGVVDVPDGLVCPFGPSALEASAWTPAGGAGVHMSRELPDRLILTSRPLAPTGHRRGEPQ</sequence>
<protein>
    <recommendedName>
        <fullName evidence="3">Methyltransferase domain-containing protein</fullName>
    </recommendedName>
</protein>
<proteinExistence type="predicted"/>